<evidence type="ECO:0000256" key="2">
    <source>
        <dbReference type="ARBA" id="ARBA00023015"/>
    </source>
</evidence>
<evidence type="ECO:0000256" key="3">
    <source>
        <dbReference type="ARBA" id="ARBA00023125"/>
    </source>
</evidence>
<dbReference type="EMBL" id="CP015243">
    <property type="protein sequence ID" value="ANF57148.1"/>
    <property type="molecule type" value="Genomic_DNA"/>
</dbReference>
<dbReference type="GO" id="GO:0003700">
    <property type="term" value="F:DNA-binding transcription factor activity"/>
    <property type="evidence" value="ECO:0007669"/>
    <property type="project" value="InterPro"/>
</dbReference>
<dbReference type="PROSITE" id="PS50931">
    <property type="entry name" value="HTH_LYSR"/>
    <property type="match status" value="1"/>
</dbReference>
<dbReference type="GO" id="GO:0043565">
    <property type="term" value="F:sequence-specific DNA binding"/>
    <property type="evidence" value="ECO:0007669"/>
    <property type="project" value="TreeGrafter"/>
</dbReference>
<dbReference type="Pfam" id="PF03466">
    <property type="entry name" value="LysR_substrate"/>
    <property type="match status" value="1"/>
</dbReference>
<evidence type="ECO:0000256" key="4">
    <source>
        <dbReference type="ARBA" id="ARBA00023163"/>
    </source>
</evidence>
<dbReference type="GO" id="GO:0006351">
    <property type="term" value="P:DNA-templated transcription"/>
    <property type="evidence" value="ECO:0007669"/>
    <property type="project" value="TreeGrafter"/>
</dbReference>
<evidence type="ECO:0000313" key="8">
    <source>
        <dbReference type="Proteomes" id="UP000077875"/>
    </source>
</evidence>
<reference evidence="7 8" key="1">
    <citation type="submission" date="2016-04" db="EMBL/GenBank/DDBJ databases">
        <title>Complete Genome Sequence of Halotalea alkalilenta IHB B 13600.</title>
        <authorList>
            <person name="Swarnkar M.K."/>
            <person name="Sharma A."/>
            <person name="Kaushal K."/>
            <person name="Soni R."/>
            <person name="Rana S."/>
            <person name="Singh A.K."/>
            <person name="Gulati A."/>
        </authorList>
    </citation>
    <scope>NUCLEOTIDE SEQUENCE [LARGE SCALE GENOMIC DNA]</scope>
    <source>
        <strain evidence="7 8">IHB B 13600</strain>
    </source>
</reference>
<evidence type="ECO:0000256" key="5">
    <source>
        <dbReference type="SAM" id="MobiDB-lite"/>
    </source>
</evidence>
<evidence type="ECO:0000313" key="7">
    <source>
        <dbReference type="EMBL" id="ANF57148.1"/>
    </source>
</evidence>
<dbReference type="KEGG" id="haa:A5892_06450"/>
<protein>
    <submittedName>
        <fullName evidence="7">LysR family transcriptional regulator</fullName>
    </submittedName>
</protein>
<dbReference type="InterPro" id="IPR036388">
    <property type="entry name" value="WH-like_DNA-bd_sf"/>
</dbReference>
<proteinExistence type="inferred from homology"/>
<dbReference type="STRING" id="376489.A5892_06450"/>
<accession>A0A172YD36</accession>
<keyword evidence="2" id="KW-0805">Transcription regulation</keyword>
<dbReference type="InterPro" id="IPR058163">
    <property type="entry name" value="LysR-type_TF_proteobact-type"/>
</dbReference>
<dbReference type="RefSeq" id="WP_064122106.1">
    <property type="nucleotide sequence ID" value="NZ_CP015243.1"/>
</dbReference>
<dbReference type="PRINTS" id="PR00039">
    <property type="entry name" value="HTHLYSR"/>
</dbReference>
<feature type="region of interest" description="Disordered" evidence="5">
    <location>
        <begin position="302"/>
        <end position="323"/>
    </location>
</feature>
<dbReference type="AlphaFoldDB" id="A0A172YD36"/>
<gene>
    <name evidence="7" type="ORF">A5892_06450</name>
</gene>
<name>A0A172YD36_9GAMM</name>
<sequence>MSKPTLSDLRAFIAVAEHRSFRRAADFLGIARPSLSHAIRGLEDSLGVRLFHRTTRSVALTEAGTRLLGRLDPLMHDLDAALEDVTGEQGHLQGQLRINGNDVAIRLLLRTVVPEFLARYPGVDLDLVAEGRLVDIVEQGFDAGIRLGEAVPKDMVAIPLGPDIRFLAVASPRYLAQRPAPEVPDALTQHQCIRQRLPSGKRYRWEFSKRGQTVEIDVPGTLTLDSNSLMVEAAIGGLGVAYVPEPYAHAALDDGRLVSVLEDWCPRIPGLSLYFPGNRHMPAGLRAFIDTIQALRSQVEELAPSKPLRKSTPAVPPHPKGER</sequence>
<dbReference type="Proteomes" id="UP000077875">
    <property type="component" value="Chromosome"/>
</dbReference>
<dbReference type="SUPFAM" id="SSF53850">
    <property type="entry name" value="Periplasmic binding protein-like II"/>
    <property type="match status" value="1"/>
</dbReference>
<evidence type="ECO:0000256" key="1">
    <source>
        <dbReference type="ARBA" id="ARBA00009437"/>
    </source>
</evidence>
<dbReference type="InterPro" id="IPR000847">
    <property type="entry name" value="LysR_HTH_N"/>
</dbReference>
<keyword evidence="8" id="KW-1185">Reference proteome</keyword>
<dbReference type="Pfam" id="PF00126">
    <property type="entry name" value="HTH_1"/>
    <property type="match status" value="1"/>
</dbReference>
<dbReference type="SUPFAM" id="SSF46785">
    <property type="entry name" value="Winged helix' DNA-binding domain"/>
    <property type="match status" value="1"/>
</dbReference>
<feature type="domain" description="HTH lysR-type" evidence="6">
    <location>
        <begin position="4"/>
        <end position="61"/>
    </location>
</feature>
<dbReference type="FunFam" id="1.10.10.10:FF:000001">
    <property type="entry name" value="LysR family transcriptional regulator"/>
    <property type="match status" value="1"/>
</dbReference>
<feature type="compositionally biased region" description="Pro residues" evidence="5">
    <location>
        <begin position="314"/>
        <end position="323"/>
    </location>
</feature>
<keyword evidence="3" id="KW-0238">DNA-binding</keyword>
<keyword evidence="4" id="KW-0804">Transcription</keyword>
<organism evidence="7 8">
    <name type="scientific">Halotalea alkalilenta</name>
    <dbReference type="NCBI Taxonomy" id="376489"/>
    <lineage>
        <taxon>Bacteria</taxon>
        <taxon>Pseudomonadati</taxon>
        <taxon>Pseudomonadota</taxon>
        <taxon>Gammaproteobacteria</taxon>
        <taxon>Oceanospirillales</taxon>
        <taxon>Halomonadaceae</taxon>
        <taxon>Halotalea</taxon>
    </lineage>
</organism>
<dbReference type="CDD" id="cd08474">
    <property type="entry name" value="PBP2_CrgA_like_5"/>
    <property type="match status" value="1"/>
</dbReference>
<dbReference type="PANTHER" id="PTHR30537:SF1">
    <property type="entry name" value="HTH-TYPE TRANSCRIPTIONAL REGULATOR PGRR"/>
    <property type="match status" value="1"/>
</dbReference>
<comment type="similarity">
    <text evidence="1">Belongs to the LysR transcriptional regulatory family.</text>
</comment>
<dbReference type="Gene3D" id="3.40.190.290">
    <property type="match status" value="1"/>
</dbReference>
<dbReference type="Gene3D" id="1.10.10.10">
    <property type="entry name" value="Winged helix-like DNA-binding domain superfamily/Winged helix DNA-binding domain"/>
    <property type="match status" value="1"/>
</dbReference>
<dbReference type="InterPro" id="IPR005119">
    <property type="entry name" value="LysR_subst-bd"/>
</dbReference>
<dbReference type="InterPro" id="IPR036390">
    <property type="entry name" value="WH_DNA-bd_sf"/>
</dbReference>
<dbReference type="PANTHER" id="PTHR30537">
    <property type="entry name" value="HTH-TYPE TRANSCRIPTIONAL REGULATOR"/>
    <property type="match status" value="1"/>
</dbReference>
<evidence type="ECO:0000259" key="6">
    <source>
        <dbReference type="PROSITE" id="PS50931"/>
    </source>
</evidence>